<dbReference type="InterPro" id="IPR039422">
    <property type="entry name" value="MarR/SlyA-like"/>
</dbReference>
<comment type="caution">
    <text evidence="3">The sequence shown here is derived from an EMBL/GenBank/DDBJ whole genome shotgun (WGS) entry which is preliminary data.</text>
</comment>
<dbReference type="SUPFAM" id="SSF46785">
    <property type="entry name" value="Winged helix' DNA-binding domain"/>
    <property type="match status" value="1"/>
</dbReference>
<evidence type="ECO:0000313" key="4">
    <source>
        <dbReference type="Proteomes" id="UP001595816"/>
    </source>
</evidence>
<protein>
    <submittedName>
        <fullName evidence="3">MarR family transcriptional regulator</fullName>
    </submittedName>
</protein>
<feature type="region of interest" description="Disordered" evidence="1">
    <location>
        <begin position="1"/>
        <end position="27"/>
    </location>
</feature>
<dbReference type="PANTHER" id="PTHR33164:SF106">
    <property type="entry name" value="TRANSCRIPTIONAL REGULATORY PROTEIN"/>
    <property type="match status" value="1"/>
</dbReference>
<feature type="domain" description="HTH marR-type" evidence="2">
    <location>
        <begin position="27"/>
        <end position="163"/>
    </location>
</feature>
<accession>A0ABV8LQ74</accession>
<dbReference type="PANTHER" id="PTHR33164">
    <property type="entry name" value="TRANSCRIPTIONAL REGULATOR, MARR FAMILY"/>
    <property type="match status" value="1"/>
</dbReference>
<evidence type="ECO:0000256" key="1">
    <source>
        <dbReference type="SAM" id="MobiDB-lite"/>
    </source>
</evidence>
<dbReference type="EMBL" id="JBHSAY010000009">
    <property type="protein sequence ID" value="MFC4132673.1"/>
    <property type="molecule type" value="Genomic_DNA"/>
</dbReference>
<evidence type="ECO:0000313" key="3">
    <source>
        <dbReference type="EMBL" id="MFC4132673.1"/>
    </source>
</evidence>
<dbReference type="InterPro" id="IPR000835">
    <property type="entry name" value="HTH_MarR-typ"/>
</dbReference>
<gene>
    <name evidence="3" type="ORF">ACFOZ4_18850</name>
</gene>
<name>A0ABV8LQ74_9ACTN</name>
<dbReference type="InterPro" id="IPR036390">
    <property type="entry name" value="WH_DNA-bd_sf"/>
</dbReference>
<dbReference type="SMART" id="SM00347">
    <property type="entry name" value="HTH_MARR"/>
    <property type="match status" value="1"/>
</dbReference>
<reference evidence="4" key="1">
    <citation type="journal article" date="2019" name="Int. J. Syst. Evol. Microbiol.">
        <title>The Global Catalogue of Microorganisms (GCM) 10K type strain sequencing project: providing services to taxonomists for standard genome sequencing and annotation.</title>
        <authorList>
            <consortium name="The Broad Institute Genomics Platform"/>
            <consortium name="The Broad Institute Genome Sequencing Center for Infectious Disease"/>
            <person name="Wu L."/>
            <person name="Ma J."/>
        </authorList>
    </citation>
    <scope>NUCLEOTIDE SEQUENCE [LARGE SCALE GENOMIC DNA]</scope>
    <source>
        <strain evidence="4">CGMCC 4.7289</strain>
    </source>
</reference>
<dbReference type="InterPro" id="IPR036388">
    <property type="entry name" value="WH-like_DNA-bd_sf"/>
</dbReference>
<proteinExistence type="predicted"/>
<dbReference type="PRINTS" id="PR00598">
    <property type="entry name" value="HTHMARR"/>
</dbReference>
<evidence type="ECO:0000259" key="2">
    <source>
        <dbReference type="PROSITE" id="PS50995"/>
    </source>
</evidence>
<dbReference type="Gene3D" id="1.10.10.10">
    <property type="entry name" value="Winged helix-like DNA-binding domain superfamily/Winged helix DNA-binding domain"/>
    <property type="match status" value="1"/>
</dbReference>
<organism evidence="3 4">
    <name type="scientific">Hamadaea flava</name>
    <dbReference type="NCBI Taxonomy" id="1742688"/>
    <lineage>
        <taxon>Bacteria</taxon>
        <taxon>Bacillati</taxon>
        <taxon>Actinomycetota</taxon>
        <taxon>Actinomycetes</taxon>
        <taxon>Micromonosporales</taxon>
        <taxon>Micromonosporaceae</taxon>
        <taxon>Hamadaea</taxon>
    </lineage>
</organism>
<dbReference type="RefSeq" id="WP_253752824.1">
    <property type="nucleotide sequence ID" value="NZ_JAMZDZ010000001.1"/>
</dbReference>
<dbReference type="Pfam" id="PF01047">
    <property type="entry name" value="MarR"/>
    <property type="match status" value="1"/>
</dbReference>
<sequence>MSHVTSRSRTGGEDPADDEPAGEGRTRRRLTAQVKDSLRDLRNQLAMLNRQVSGKVELKEIDLDCLDLISRNGPLTPSTLARRAGLHPATLTGILDRLEKAGWIARERDPADRRAVTLRALPDRGREMFRLFSGMNSAMDDICAGYSEAELKLIADFLARANDAGDTATRNLASS</sequence>
<dbReference type="Proteomes" id="UP001595816">
    <property type="component" value="Unassembled WGS sequence"/>
</dbReference>
<dbReference type="PROSITE" id="PS50995">
    <property type="entry name" value="HTH_MARR_2"/>
    <property type="match status" value="1"/>
</dbReference>
<keyword evidence="4" id="KW-1185">Reference proteome</keyword>